<gene>
    <name evidence="2" type="ORF">BMI91_06335</name>
</gene>
<sequence>MNKLIFNLKKVLRAEDGAVTVDWVVLTASLVALGFMATAMIWTQTAGTSGKIAKYIDKQEVTPAFTADELADDEG</sequence>
<feature type="transmembrane region" description="Helical" evidence="1">
    <location>
        <begin position="21"/>
        <end position="42"/>
    </location>
</feature>
<reference evidence="2 3" key="1">
    <citation type="submission" date="2016-11" db="EMBL/GenBank/DDBJ databases">
        <title>A multilocus sequence analysis scheme for characterization of bacteria in the genus Thioclava.</title>
        <authorList>
            <person name="Liu Y."/>
            <person name="Shao Z."/>
        </authorList>
    </citation>
    <scope>NUCLEOTIDE SEQUENCE [LARGE SCALE GENOMIC DNA]</scope>
    <source>
        <strain evidence="2 3">TAW-CT134</strain>
    </source>
</reference>
<dbReference type="Proteomes" id="UP000190787">
    <property type="component" value="Unassembled WGS sequence"/>
</dbReference>
<name>A0ABX3N2K0_9RHOB</name>
<evidence type="ECO:0008006" key="4">
    <source>
        <dbReference type="Google" id="ProtNLM"/>
    </source>
</evidence>
<dbReference type="RefSeq" id="WP_078604308.1">
    <property type="nucleotide sequence ID" value="NZ_MPZV01000001.1"/>
</dbReference>
<keyword evidence="1" id="KW-0812">Transmembrane</keyword>
<evidence type="ECO:0000313" key="3">
    <source>
        <dbReference type="Proteomes" id="UP000190787"/>
    </source>
</evidence>
<keyword evidence="1" id="KW-1133">Transmembrane helix</keyword>
<evidence type="ECO:0000313" key="2">
    <source>
        <dbReference type="EMBL" id="OOY25998.1"/>
    </source>
</evidence>
<organism evidence="2 3">
    <name type="scientific">Thioclava sediminum</name>
    <dbReference type="NCBI Taxonomy" id="1915319"/>
    <lineage>
        <taxon>Bacteria</taxon>
        <taxon>Pseudomonadati</taxon>
        <taxon>Pseudomonadota</taxon>
        <taxon>Alphaproteobacteria</taxon>
        <taxon>Rhodobacterales</taxon>
        <taxon>Paracoccaceae</taxon>
        <taxon>Thioclava</taxon>
    </lineage>
</organism>
<accession>A0ABX3N2K0</accession>
<proteinExistence type="predicted"/>
<dbReference type="EMBL" id="MPZV01000001">
    <property type="protein sequence ID" value="OOY25998.1"/>
    <property type="molecule type" value="Genomic_DNA"/>
</dbReference>
<protein>
    <recommendedName>
        <fullName evidence="4">Pilus assembly protein</fullName>
    </recommendedName>
</protein>
<evidence type="ECO:0000256" key="1">
    <source>
        <dbReference type="SAM" id="Phobius"/>
    </source>
</evidence>
<keyword evidence="1" id="KW-0472">Membrane</keyword>
<comment type="caution">
    <text evidence="2">The sequence shown here is derived from an EMBL/GenBank/DDBJ whole genome shotgun (WGS) entry which is preliminary data.</text>
</comment>
<keyword evidence="3" id="KW-1185">Reference proteome</keyword>